<reference evidence="10 11" key="1">
    <citation type="journal article" date="2023" name="bioRxiv">
        <title>Genome report: Whole genome sequence and annotation of Penstemon davidsonii.</title>
        <authorList>
            <person name="Ostevik K.L."/>
            <person name="Alabady M."/>
            <person name="Zhang M."/>
            <person name="Rausher M.D."/>
        </authorList>
    </citation>
    <scope>NUCLEOTIDE SEQUENCE [LARGE SCALE GENOMIC DNA]</scope>
    <source>
        <strain evidence="10">DNT005</strain>
        <tissue evidence="10">Whole leaf</tissue>
    </source>
</reference>
<evidence type="ECO:0000313" key="10">
    <source>
        <dbReference type="EMBL" id="KAK4482713.1"/>
    </source>
</evidence>
<dbReference type="SMART" id="SM00835">
    <property type="entry name" value="Cupin_1"/>
    <property type="match status" value="1"/>
</dbReference>
<keyword evidence="3 7" id="KW-0052">Apoplast</keyword>
<dbReference type="PANTHER" id="PTHR31238">
    <property type="entry name" value="GERMIN-LIKE PROTEIN SUBFAMILY 3 MEMBER 3"/>
    <property type="match status" value="1"/>
</dbReference>
<dbReference type="InterPro" id="IPR011051">
    <property type="entry name" value="RmlC_Cupin_sf"/>
</dbReference>
<evidence type="ECO:0000256" key="5">
    <source>
        <dbReference type="ARBA" id="ARBA00022723"/>
    </source>
</evidence>
<evidence type="ECO:0000256" key="2">
    <source>
        <dbReference type="ARBA" id="ARBA00007456"/>
    </source>
</evidence>
<keyword evidence="4 7" id="KW-0964">Secreted</keyword>
<dbReference type="InterPro" id="IPR014710">
    <property type="entry name" value="RmlC-like_jellyroll"/>
</dbReference>
<comment type="caution">
    <text evidence="10">The sequence shown here is derived from an EMBL/GenBank/DDBJ whole genome shotgun (WGS) entry which is preliminary data.</text>
</comment>
<proteinExistence type="inferred from homology"/>
<keyword evidence="11" id="KW-1185">Reference proteome</keyword>
<evidence type="ECO:0000256" key="7">
    <source>
        <dbReference type="RuleBase" id="RU366015"/>
    </source>
</evidence>
<evidence type="ECO:0000256" key="1">
    <source>
        <dbReference type="ARBA" id="ARBA00004271"/>
    </source>
</evidence>
<name>A0ABR0D1R2_9LAMI</name>
<dbReference type="Gene3D" id="2.60.120.10">
    <property type="entry name" value="Jelly Rolls"/>
    <property type="match status" value="1"/>
</dbReference>
<dbReference type="InterPro" id="IPR001929">
    <property type="entry name" value="Germin"/>
</dbReference>
<gene>
    <name evidence="10" type="ORF">RD792_009880</name>
</gene>
<feature type="region of interest" description="Disordered" evidence="8">
    <location>
        <begin position="1"/>
        <end position="23"/>
    </location>
</feature>
<evidence type="ECO:0000259" key="9">
    <source>
        <dbReference type="SMART" id="SM00835"/>
    </source>
</evidence>
<evidence type="ECO:0000256" key="8">
    <source>
        <dbReference type="SAM" id="MobiDB-lite"/>
    </source>
</evidence>
<comment type="similarity">
    <text evidence="2 7">Belongs to the germin family.</text>
</comment>
<feature type="domain" description="Cupin type-1" evidence="9">
    <location>
        <begin position="80"/>
        <end position="222"/>
    </location>
</feature>
<evidence type="ECO:0000313" key="11">
    <source>
        <dbReference type="Proteomes" id="UP001291926"/>
    </source>
</evidence>
<sequence length="232" mass="24552">MGGHQVAATHLISEPRRIAQQASGRSIPPACPPCLHARPAHLALCHLQSTAAPPSPSCTLAGWRRYGLLFLARSVGKGGELRGSLPQGGEFESWEEQPSVVKSLRDDGAAWCLPSGGSINPLHIHPRASELLFVLEGSLEVGFVDTTGKLFTRTLQLGDMFVFPKGLVHYQYNADLKQPATAVSAFGSASAGTVSLPTTLFATNVDDIVLAESFKTDVGTIQKLKAGLGSIK</sequence>
<dbReference type="SUPFAM" id="SSF51182">
    <property type="entry name" value="RmlC-like cupins"/>
    <property type="match status" value="1"/>
</dbReference>
<keyword evidence="6 7" id="KW-0464">Manganese</keyword>
<comment type="subcellular location">
    <subcellularLocation>
        <location evidence="1 7">Secreted</location>
        <location evidence="1 7">Extracellular space</location>
        <location evidence="1 7">Apoplast</location>
    </subcellularLocation>
</comment>
<dbReference type="EMBL" id="JAYDYQ010002534">
    <property type="protein sequence ID" value="KAK4482713.1"/>
    <property type="molecule type" value="Genomic_DNA"/>
</dbReference>
<dbReference type="InterPro" id="IPR006045">
    <property type="entry name" value="Cupin_1"/>
</dbReference>
<dbReference type="Proteomes" id="UP001291926">
    <property type="component" value="Unassembled WGS sequence"/>
</dbReference>
<dbReference type="Pfam" id="PF00190">
    <property type="entry name" value="Cupin_1"/>
    <property type="match status" value="1"/>
</dbReference>
<accession>A0ABR0D1R2</accession>
<dbReference type="PRINTS" id="PR00325">
    <property type="entry name" value="GERMIN"/>
</dbReference>
<organism evidence="10 11">
    <name type="scientific">Penstemon davidsonii</name>
    <dbReference type="NCBI Taxonomy" id="160366"/>
    <lineage>
        <taxon>Eukaryota</taxon>
        <taxon>Viridiplantae</taxon>
        <taxon>Streptophyta</taxon>
        <taxon>Embryophyta</taxon>
        <taxon>Tracheophyta</taxon>
        <taxon>Spermatophyta</taxon>
        <taxon>Magnoliopsida</taxon>
        <taxon>eudicotyledons</taxon>
        <taxon>Gunneridae</taxon>
        <taxon>Pentapetalae</taxon>
        <taxon>asterids</taxon>
        <taxon>lamiids</taxon>
        <taxon>Lamiales</taxon>
        <taxon>Plantaginaceae</taxon>
        <taxon>Cheloneae</taxon>
        <taxon>Penstemon</taxon>
    </lineage>
</organism>
<evidence type="ECO:0000256" key="4">
    <source>
        <dbReference type="ARBA" id="ARBA00022525"/>
    </source>
</evidence>
<dbReference type="CDD" id="cd02241">
    <property type="entry name" value="cupin_OxOx"/>
    <property type="match status" value="1"/>
</dbReference>
<keyword evidence="5 7" id="KW-0479">Metal-binding</keyword>
<protein>
    <recommendedName>
        <fullName evidence="7">Germin-like protein</fullName>
    </recommendedName>
</protein>
<evidence type="ECO:0000256" key="6">
    <source>
        <dbReference type="ARBA" id="ARBA00023211"/>
    </source>
</evidence>
<evidence type="ECO:0000256" key="3">
    <source>
        <dbReference type="ARBA" id="ARBA00022523"/>
    </source>
</evidence>